<gene>
    <name evidence="1" type="ORF">LTR24_002085</name>
</gene>
<protein>
    <submittedName>
        <fullName evidence="1">Uncharacterized protein</fullName>
    </submittedName>
</protein>
<keyword evidence="2" id="KW-1185">Reference proteome</keyword>
<comment type="caution">
    <text evidence="1">The sequence shown here is derived from an EMBL/GenBank/DDBJ whole genome shotgun (WGS) entry which is preliminary data.</text>
</comment>
<reference evidence="1 2" key="1">
    <citation type="submission" date="2023-08" db="EMBL/GenBank/DDBJ databases">
        <title>Black Yeasts Isolated from many extreme environments.</title>
        <authorList>
            <person name="Coleine C."/>
            <person name="Stajich J.E."/>
            <person name="Selbmann L."/>
        </authorList>
    </citation>
    <scope>NUCLEOTIDE SEQUENCE [LARGE SCALE GENOMIC DNA]</scope>
    <source>
        <strain evidence="1 2">CCFEE 5885</strain>
    </source>
</reference>
<evidence type="ECO:0000313" key="1">
    <source>
        <dbReference type="EMBL" id="KAK5097829.1"/>
    </source>
</evidence>
<dbReference type="EMBL" id="JAVRRG010000016">
    <property type="protein sequence ID" value="KAK5097829.1"/>
    <property type="molecule type" value="Genomic_DNA"/>
</dbReference>
<accession>A0ABR0KJ27</accession>
<proteinExistence type="predicted"/>
<dbReference type="Proteomes" id="UP001345013">
    <property type="component" value="Unassembled WGS sequence"/>
</dbReference>
<evidence type="ECO:0000313" key="2">
    <source>
        <dbReference type="Proteomes" id="UP001345013"/>
    </source>
</evidence>
<organism evidence="1 2">
    <name type="scientific">Lithohypha guttulata</name>
    <dbReference type="NCBI Taxonomy" id="1690604"/>
    <lineage>
        <taxon>Eukaryota</taxon>
        <taxon>Fungi</taxon>
        <taxon>Dikarya</taxon>
        <taxon>Ascomycota</taxon>
        <taxon>Pezizomycotina</taxon>
        <taxon>Eurotiomycetes</taxon>
        <taxon>Chaetothyriomycetidae</taxon>
        <taxon>Chaetothyriales</taxon>
        <taxon>Trichomeriaceae</taxon>
        <taxon>Lithohypha</taxon>
    </lineage>
</organism>
<name>A0ABR0KJ27_9EURO</name>
<sequence length="125" mass="13711">MISGKVLRSVVLGATLVAGTNLFLRWKTSGARVDAASAVHERLKRNPKEVCKREDGTLDHDCLQRGIIQGLEALDNLVLKIARDLEKSGDPSKVDLAQQGRDLVKADRAEWAAFTKKYAVSPSQK</sequence>